<evidence type="ECO:0000313" key="2">
    <source>
        <dbReference type="Proteomes" id="UP000625711"/>
    </source>
</evidence>
<name>A0A834MP77_RHYFE</name>
<dbReference type="EMBL" id="JAACXV010000018">
    <property type="protein sequence ID" value="KAF7286889.1"/>
    <property type="molecule type" value="Genomic_DNA"/>
</dbReference>
<comment type="caution">
    <text evidence="1">The sequence shown here is derived from an EMBL/GenBank/DDBJ whole genome shotgun (WGS) entry which is preliminary data.</text>
</comment>
<keyword evidence="2" id="KW-1185">Reference proteome</keyword>
<evidence type="ECO:0000313" key="1">
    <source>
        <dbReference type="EMBL" id="KAF7286889.1"/>
    </source>
</evidence>
<accession>A0A834MP77</accession>
<dbReference type="Proteomes" id="UP000625711">
    <property type="component" value="Unassembled WGS sequence"/>
</dbReference>
<dbReference type="AlphaFoldDB" id="A0A834MP77"/>
<protein>
    <submittedName>
        <fullName evidence="1">Uncharacterized protein</fullName>
    </submittedName>
</protein>
<proteinExistence type="predicted"/>
<reference evidence="1" key="1">
    <citation type="submission" date="2020-08" db="EMBL/GenBank/DDBJ databases">
        <title>Genome sequencing and assembly of the red palm weevil Rhynchophorus ferrugineus.</title>
        <authorList>
            <person name="Dias G.B."/>
            <person name="Bergman C.M."/>
            <person name="Manee M."/>
        </authorList>
    </citation>
    <scope>NUCLEOTIDE SEQUENCE</scope>
    <source>
        <strain evidence="1">AA-2017</strain>
        <tissue evidence="1">Whole larva</tissue>
    </source>
</reference>
<sequence>MVLESKQEGKEFCGLCTLVLKQVRVPKLVKKSLRMLIQWDDRRKLLINKTLFGVCGVSDEESERYYRHRSHIAVEEYVVRVRARGVVVKSGLLACHQQRPTFHRL</sequence>
<organism evidence="1 2">
    <name type="scientific">Rhynchophorus ferrugineus</name>
    <name type="common">Red palm weevil</name>
    <name type="synonym">Curculio ferrugineus</name>
    <dbReference type="NCBI Taxonomy" id="354439"/>
    <lineage>
        <taxon>Eukaryota</taxon>
        <taxon>Metazoa</taxon>
        <taxon>Ecdysozoa</taxon>
        <taxon>Arthropoda</taxon>
        <taxon>Hexapoda</taxon>
        <taxon>Insecta</taxon>
        <taxon>Pterygota</taxon>
        <taxon>Neoptera</taxon>
        <taxon>Endopterygota</taxon>
        <taxon>Coleoptera</taxon>
        <taxon>Polyphaga</taxon>
        <taxon>Cucujiformia</taxon>
        <taxon>Curculionidae</taxon>
        <taxon>Dryophthorinae</taxon>
        <taxon>Rhynchophorus</taxon>
    </lineage>
</organism>
<gene>
    <name evidence="1" type="ORF">GWI33_003156</name>
</gene>